<dbReference type="Gene3D" id="1.20.1250.20">
    <property type="entry name" value="MFS general substrate transporter like domains"/>
    <property type="match status" value="1"/>
</dbReference>
<feature type="transmembrane region" description="Helical" evidence="8">
    <location>
        <begin position="312"/>
        <end position="334"/>
    </location>
</feature>
<evidence type="ECO:0000256" key="5">
    <source>
        <dbReference type="ARBA" id="ARBA00023136"/>
    </source>
</evidence>
<evidence type="ECO:0000256" key="8">
    <source>
        <dbReference type="SAM" id="Phobius"/>
    </source>
</evidence>
<evidence type="ECO:0000256" key="7">
    <source>
        <dbReference type="SAM" id="MobiDB-lite"/>
    </source>
</evidence>
<dbReference type="Proteomes" id="UP000319103">
    <property type="component" value="Unassembled WGS sequence"/>
</dbReference>
<dbReference type="InterPro" id="IPR036259">
    <property type="entry name" value="MFS_trans_sf"/>
</dbReference>
<feature type="transmembrane region" description="Helical" evidence="8">
    <location>
        <begin position="29"/>
        <end position="51"/>
    </location>
</feature>
<feature type="transmembrane region" description="Helical" evidence="8">
    <location>
        <begin position="215"/>
        <end position="237"/>
    </location>
</feature>
<keyword evidence="6" id="KW-0046">Antibiotic resistance</keyword>
<dbReference type="PROSITE" id="PS50850">
    <property type="entry name" value="MFS"/>
    <property type="match status" value="1"/>
</dbReference>
<feature type="transmembrane region" description="Helical" evidence="8">
    <location>
        <begin position="371"/>
        <end position="397"/>
    </location>
</feature>
<dbReference type="EMBL" id="VIGB01000003">
    <property type="protein sequence ID" value="TQF06047.1"/>
    <property type="molecule type" value="Genomic_DNA"/>
</dbReference>
<dbReference type="SUPFAM" id="SSF103473">
    <property type="entry name" value="MFS general substrate transporter"/>
    <property type="match status" value="1"/>
</dbReference>
<dbReference type="PANTHER" id="PTHR42718">
    <property type="entry name" value="MAJOR FACILITATOR SUPERFAMILY MULTIDRUG TRANSPORTER MFSC"/>
    <property type="match status" value="1"/>
</dbReference>
<keyword evidence="5 8" id="KW-0472">Membrane</keyword>
<evidence type="ECO:0000256" key="6">
    <source>
        <dbReference type="ARBA" id="ARBA00023251"/>
    </source>
</evidence>
<keyword evidence="2" id="KW-0813">Transport</keyword>
<keyword evidence="4 8" id="KW-1133">Transmembrane helix</keyword>
<feature type="transmembrane region" description="Helical" evidence="8">
    <location>
        <begin position="71"/>
        <end position="88"/>
    </location>
</feature>
<feature type="domain" description="Major facilitator superfamily (MFS) profile" evidence="9">
    <location>
        <begin position="29"/>
        <end position="466"/>
    </location>
</feature>
<evidence type="ECO:0000313" key="10">
    <source>
        <dbReference type="EMBL" id="TQF06047.1"/>
    </source>
</evidence>
<feature type="transmembrane region" description="Helical" evidence="8">
    <location>
        <begin position="185"/>
        <end position="203"/>
    </location>
</feature>
<dbReference type="InterPro" id="IPR011701">
    <property type="entry name" value="MFS"/>
</dbReference>
<keyword evidence="11" id="KW-1185">Reference proteome</keyword>
<feature type="transmembrane region" description="Helical" evidence="8">
    <location>
        <begin position="95"/>
        <end position="118"/>
    </location>
</feature>
<gene>
    <name evidence="10" type="ORF">E6W39_32300</name>
</gene>
<name>A0A540WAV7_9ACTN</name>
<evidence type="ECO:0000256" key="1">
    <source>
        <dbReference type="ARBA" id="ARBA00004651"/>
    </source>
</evidence>
<dbReference type="InterPro" id="IPR020846">
    <property type="entry name" value="MFS_dom"/>
</dbReference>
<dbReference type="OrthoDB" id="9781469at2"/>
<dbReference type="GO" id="GO:0046677">
    <property type="term" value="P:response to antibiotic"/>
    <property type="evidence" value="ECO:0007669"/>
    <property type="project" value="UniProtKB-KW"/>
</dbReference>
<organism evidence="10 11">
    <name type="scientific">Kitasatospora acidiphila</name>
    <dbReference type="NCBI Taxonomy" id="2567942"/>
    <lineage>
        <taxon>Bacteria</taxon>
        <taxon>Bacillati</taxon>
        <taxon>Actinomycetota</taxon>
        <taxon>Actinomycetes</taxon>
        <taxon>Kitasatosporales</taxon>
        <taxon>Streptomycetaceae</taxon>
        <taxon>Kitasatospora</taxon>
    </lineage>
</organism>
<feature type="transmembrane region" description="Helical" evidence="8">
    <location>
        <begin position="346"/>
        <end position="365"/>
    </location>
</feature>
<feature type="compositionally biased region" description="Pro residues" evidence="7">
    <location>
        <begin position="8"/>
        <end position="17"/>
    </location>
</feature>
<evidence type="ECO:0000256" key="4">
    <source>
        <dbReference type="ARBA" id="ARBA00022989"/>
    </source>
</evidence>
<feature type="transmembrane region" description="Helical" evidence="8">
    <location>
        <begin position="154"/>
        <end position="179"/>
    </location>
</feature>
<evidence type="ECO:0000256" key="3">
    <source>
        <dbReference type="ARBA" id="ARBA00022692"/>
    </source>
</evidence>
<dbReference type="AlphaFoldDB" id="A0A540WAV7"/>
<keyword evidence="3 8" id="KW-0812">Transmembrane</keyword>
<feature type="transmembrane region" description="Helical" evidence="8">
    <location>
        <begin position="281"/>
        <end position="306"/>
    </location>
</feature>
<dbReference type="GO" id="GO:0005886">
    <property type="term" value="C:plasma membrane"/>
    <property type="evidence" value="ECO:0007669"/>
    <property type="project" value="UniProtKB-SubCell"/>
</dbReference>
<feature type="region of interest" description="Disordered" evidence="7">
    <location>
        <begin position="1"/>
        <end position="22"/>
    </location>
</feature>
<dbReference type="Gene3D" id="1.20.1720.10">
    <property type="entry name" value="Multidrug resistance protein D"/>
    <property type="match status" value="1"/>
</dbReference>
<dbReference type="Pfam" id="PF07690">
    <property type="entry name" value="MFS_1"/>
    <property type="match status" value="1"/>
</dbReference>
<dbReference type="CDD" id="cd17321">
    <property type="entry name" value="MFS_MMR_MDR_like"/>
    <property type="match status" value="1"/>
</dbReference>
<accession>A0A540WAV7</accession>
<evidence type="ECO:0000256" key="2">
    <source>
        <dbReference type="ARBA" id="ARBA00022448"/>
    </source>
</evidence>
<reference evidence="10 11" key="1">
    <citation type="submission" date="2019-06" db="EMBL/GenBank/DDBJ databases">
        <title>Description of Kitasatospora acidophila sp. nov. isolated from pine grove soil, and reclassification of Streptomyces novaecaesareae to Kitasatospora novaeceasareae comb. nov.</title>
        <authorList>
            <person name="Kim M.J."/>
        </authorList>
    </citation>
    <scope>NUCLEOTIDE SEQUENCE [LARGE SCALE GENOMIC DNA]</scope>
    <source>
        <strain evidence="10 11">MMS16-CNU292</strain>
    </source>
</reference>
<evidence type="ECO:0000259" key="9">
    <source>
        <dbReference type="PROSITE" id="PS50850"/>
    </source>
</evidence>
<feature type="transmembrane region" description="Helical" evidence="8">
    <location>
        <begin position="441"/>
        <end position="461"/>
    </location>
</feature>
<proteinExistence type="predicted"/>
<comment type="caution">
    <text evidence="10">The sequence shown here is derived from an EMBL/GenBank/DDBJ whole genome shotgun (WGS) entry which is preliminary data.</text>
</comment>
<feature type="transmembrane region" description="Helical" evidence="8">
    <location>
        <begin position="243"/>
        <end position="261"/>
    </location>
</feature>
<dbReference type="PANTHER" id="PTHR42718:SF9">
    <property type="entry name" value="MAJOR FACILITATOR SUPERFAMILY MULTIDRUG TRANSPORTER MFSC"/>
    <property type="match status" value="1"/>
</dbReference>
<dbReference type="RefSeq" id="WP_141636495.1">
    <property type="nucleotide sequence ID" value="NZ_VIGB01000003.1"/>
</dbReference>
<evidence type="ECO:0000313" key="11">
    <source>
        <dbReference type="Proteomes" id="UP000319103"/>
    </source>
</evidence>
<sequence length="467" mass="47577">MNETVHAVPPPGRPTPQPATSGARLRRRVLAATGVSYVVVLLDASIVNVALNGISGSLGTGIDGLQWVVNAYTLAFAGLLLTGGTLADRWGARRAYLAGLLLFTAASAGCGLATGLPMLAAGRAVQGLGAAVLVPAALKLINQAHPEPELRARAIGIWMSLGAVAMAAGPLIGGGLISWLGWRSIFFVNVPIGLAGVWLARTLADQPARSLPQRLDLVGQGSAVVALGLPIAALIQGRDWSPPLLWAAVAAAAVAAAAFIVTESRSPHPMLPLSLFRGRVFAGSTVVSATSALVFYGLLFVCGLYFQQIRGYSPFQAGLALLPLTATVAVGGFGSARAARLLGPRWSMCAAFGGYALGALGLLGATRSSPYWLALAPMAVIGLAGGFISPAATAPALGTVDTDRAGIAAAALNTARQSGSAVGVAAFGTLVTIVHPFTRGLHAVLCAITFASIAAAAVWAYTWRRSR</sequence>
<comment type="subcellular location">
    <subcellularLocation>
        <location evidence="1">Cell membrane</location>
        <topology evidence="1">Multi-pass membrane protein</topology>
    </subcellularLocation>
</comment>
<protein>
    <submittedName>
        <fullName evidence="10">MFS transporter</fullName>
    </submittedName>
</protein>
<dbReference type="GO" id="GO:0022857">
    <property type="term" value="F:transmembrane transporter activity"/>
    <property type="evidence" value="ECO:0007669"/>
    <property type="project" value="InterPro"/>
</dbReference>